<name>A0ABQ2S1P0_9DEIO</name>
<dbReference type="CDD" id="cd00146">
    <property type="entry name" value="PKD"/>
    <property type="match status" value="1"/>
</dbReference>
<dbReference type="Proteomes" id="UP000644548">
    <property type="component" value="Unassembled WGS sequence"/>
</dbReference>
<gene>
    <name evidence="3" type="ORF">GCM10008960_00380</name>
</gene>
<dbReference type="Gene3D" id="2.60.40.10">
    <property type="entry name" value="Immunoglobulins"/>
    <property type="match status" value="1"/>
</dbReference>
<protein>
    <recommendedName>
        <fullName evidence="2">PKD domain-containing protein</fullName>
    </recommendedName>
</protein>
<feature type="domain" description="PKD" evidence="2">
    <location>
        <begin position="59"/>
        <end position="111"/>
    </location>
</feature>
<dbReference type="PROSITE" id="PS50093">
    <property type="entry name" value="PKD"/>
    <property type="match status" value="1"/>
</dbReference>
<dbReference type="InterPro" id="IPR013783">
    <property type="entry name" value="Ig-like_fold"/>
</dbReference>
<dbReference type="RefSeq" id="WP_229783511.1">
    <property type="nucleotide sequence ID" value="NZ_BMQN01000001.1"/>
</dbReference>
<dbReference type="InterPro" id="IPR000601">
    <property type="entry name" value="PKD_dom"/>
</dbReference>
<feature type="signal peptide" evidence="1">
    <location>
        <begin position="1"/>
        <end position="23"/>
    </location>
</feature>
<dbReference type="PANTHER" id="PTHR31157">
    <property type="entry name" value="SCP DOMAIN-CONTAINING PROTEIN"/>
    <property type="match status" value="1"/>
</dbReference>
<dbReference type="InterPro" id="IPR014044">
    <property type="entry name" value="CAP_dom"/>
</dbReference>
<dbReference type="Gene3D" id="3.40.33.10">
    <property type="entry name" value="CAP"/>
    <property type="match status" value="1"/>
</dbReference>
<keyword evidence="4" id="KW-1185">Reference proteome</keyword>
<comment type="caution">
    <text evidence="3">The sequence shown here is derived from an EMBL/GenBank/DDBJ whole genome shotgun (WGS) entry which is preliminary data.</text>
</comment>
<proteinExistence type="predicted"/>
<dbReference type="InterPro" id="IPR035940">
    <property type="entry name" value="CAP_sf"/>
</dbReference>
<evidence type="ECO:0000313" key="3">
    <source>
        <dbReference type="EMBL" id="GGR77618.1"/>
    </source>
</evidence>
<dbReference type="Pfam" id="PF18911">
    <property type="entry name" value="PKD_4"/>
    <property type="match status" value="1"/>
</dbReference>
<evidence type="ECO:0000259" key="2">
    <source>
        <dbReference type="PROSITE" id="PS50093"/>
    </source>
</evidence>
<dbReference type="SMART" id="SM00089">
    <property type="entry name" value="PKD"/>
    <property type="match status" value="1"/>
</dbReference>
<dbReference type="CDD" id="cd05379">
    <property type="entry name" value="CAP_bacterial"/>
    <property type="match status" value="1"/>
</dbReference>
<organism evidence="3 4">
    <name type="scientific">Deinococcus sedimenti</name>
    <dbReference type="NCBI Taxonomy" id="1867090"/>
    <lineage>
        <taxon>Bacteria</taxon>
        <taxon>Thermotogati</taxon>
        <taxon>Deinococcota</taxon>
        <taxon>Deinococci</taxon>
        <taxon>Deinococcales</taxon>
        <taxon>Deinococcaceae</taxon>
        <taxon>Deinococcus</taxon>
    </lineage>
</organism>
<sequence length="329" mass="34948">MFTALTRRTLTAALLAVTLPAAAAQGGEVFRVGYSASGDRLAPLTVTLRATTPAGHRVQWTFGDGQNATGEQISHTYYRPGTYQIEVSLIDPQGRVISRADIPLQVLGSGGERADLTVLHAADGTVRLSGLGSVVYRPGPVRVLLNGREINGPQRLGTGTNTAAAVAITSAGQNVQRQLTLTHAPMTVSAAFDSEVLRLTNQARAQGWNCDTKRPGGPGLPPLKGHLTLDVAAEAQSAGMALYGYFDHTSTLDGSSPMRRVQAAGMTPTSVAENIAAGQQTPKEVVDAWLRSPGHCRNIMGDFTLIGLSYVQRPGTKFKNYWTQVFARL</sequence>
<keyword evidence="1" id="KW-0732">Signal</keyword>
<dbReference type="InterPro" id="IPR035986">
    <property type="entry name" value="PKD_dom_sf"/>
</dbReference>
<dbReference type="SUPFAM" id="SSF55797">
    <property type="entry name" value="PR-1-like"/>
    <property type="match status" value="1"/>
</dbReference>
<feature type="chain" id="PRO_5045204611" description="PKD domain-containing protein" evidence="1">
    <location>
        <begin position="24"/>
        <end position="329"/>
    </location>
</feature>
<dbReference type="SUPFAM" id="SSF49299">
    <property type="entry name" value="PKD domain"/>
    <property type="match status" value="1"/>
</dbReference>
<dbReference type="Pfam" id="PF00188">
    <property type="entry name" value="CAP"/>
    <property type="match status" value="1"/>
</dbReference>
<reference evidence="4" key="1">
    <citation type="journal article" date="2019" name="Int. J. Syst. Evol. Microbiol.">
        <title>The Global Catalogue of Microorganisms (GCM) 10K type strain sequencing project: providing services to taxonomists for standard genome sequencing and annotation.</title>
        <authorList>
            <consortium name="The Broad Institute Genomics Platform"/>
            <consortium name="The Broad Institute Genome Sequencing Center for Infectious Disease"/>
            <person name="Wu L."/>
            <person name="Ma J."/>
        </authorList>
    </citation>
    <scope>NUCLEOTIDE SEQUENCE [LARGE SCALE GENOMIC DNA]</scope>
    <source>
        <strain evidence="4">JCM 31405</strain>
    </source>
</reference>
<dbReference type="EMBL" id="BMQN01000001">
    <property type="protein sequence ID" value="GGR77618.1"/>
    <property type="molecule type" value="Genomic_DNA"/>
</dbReference>
<dbReference type="InterPro" id="IPR022409">
    <property type="entry name" value="PKD/Chitinase_dom"/>
</dbReference>
<evidence type="ECO:0000256" key="1">
    <source>
        <dbReference type="SAM" id="SignalP"/>
    </source>
</evidence>
<dbReference type="PANTHER" id="PTHR31157:SF1">
    <property type="entry name" value="SCP DOMAIN-CONTAINING PROTEIN"/>
    <property type="match status" value="1"/>
</dbReference>
<accession>A0ABQ2S1P0</accession>
<evidence type="ECO:0000313" key="4">
    <source>
        <dbReference type="Proteomes" id="UP000644548"/>
    </source>
</evidence>